<evidence type="ECO:0000313" key="2">
    <source>
        <dbReference type="Proteomes" id="UP000067111"/>
    </source>
</evidence>
<dbReference type="EMBL" id="LRMR01000005">
    <property type="protein sequence ID" value="KWU52038.1"/>
    <property type="molecule type" value="Genomic_DNA"/>
</dbReference>
<gene>
    <name evidence="1" type="ORF">AWV77_04180</name>
</gene>
<organism evidence="1 2">
    <name type="scientific">Pseudomonas palleroniana</name>
    <dbReference type="NCBI Taxonomy" id="191390"/>
    <lineage>
        <taxon>Bacteria</taxon>
        <taxon>Pseudomonadati</taxon>
        <taxon>Pseudomonadota</taxon>
        <taxon>Gammaproteobacteria</taxon>
        <taxon>Pseudomonadales</taxon>
        <taxon>Pseudomonadaceae</taxon>
        <taxon>Pseudomonas</taxon>
    </lineage>
</organism>
<reference evidence="2" key="1">
    <citation type="submission" date="2016-01" db="EMBL/GenBank/DDBJ databases">
        <authorList>
            <person name="Gamez R.M."/>
            <person name="Rodriguez F."/>
            <person name="Bernal J.F."/>
            <person name="Agarwala R."/>
            <person name="Landsman D."/>
            <person name="Marino-Ramirez L."/>
        </authorList>
    </citation>
    <scope>NUCLEOTIDE SEQUENCE [LARGE SCALE GENOMIC DNA]</scope>
    <source>
        <strain evidence="2">Ps006</strain>
    </source>
</reference>
<sequence>MPNITIKLPANALSANTLQQLLAAVDCAAVEATGLGSDPRQRLLCWVMLDEVPAAHWLCGGQSNFDQVVPCHIQVLAPAGELDAGRRTHYAAALHKAIAGCLGAQDPVLMTSIVISDVMDGTWAANGDIWHLADFIRVAGYARQEVVADAAGTLLPN</sequence>
<dbReference type="OrthoDB" id="8225112at2"/>
<protein>
    <submittedName>
        <fullName evidence="1">Tautomerase</fullName>
    </submittedName>
</protein>
<proteinExistence type="predicted"/>
<dbReference type="AlphaFoldDB" id="A0A0X7K8G9"/>
<name>A0A0X7K8G9_9PSED</name>
<dbReference type="Gene3D" id="3.30.429.10">
    <property type="entry name" value="Macrophage Migration Inhibitory Factor"/>
    <property type="match status" value="1"/>
</dbReference>
<evidence type="ECO:0000313" key="1">
    <source>
        <dbReference type="EMBL" id="KWU52038.1"/>
    </source>
</evidence>
<accession>A0A0X7K8G9</accession>
<dbReference type="InterPro" id="IPR014347">
    <property type="entry name" value="Tautomerase/MIF_sf"/>
</dbReference>
<dbReference type="SUPFAM" id="SSF55331">
    <property type="entry name" value="Tautomerase/MIF"/>
    <property type="match status" value="1"/>
</dbReference>
<comment type="caution">
    <text evidence="1">The sequence shown here is derived from an EMBL/GenBank/DDBJ whole genome shotgun (WGS) entry which is preliminary data.</text>
</comment>
<dbReference type="RefSeq" id="WP_060753025.1">
    <property type="nucleotide sequence ID" value="NZ_LRMR01000005.1"/>
</dbReference>
<dbReference type="Proteomes" id="UP000067111">
    <property type="component" value="Unassembled WGS sequence"/>
</dbReference>